<dbReference type="Gene3D" id="3.10.120.10">
    <property type="entry name" value="Cytochrome b5-like heme/steroid binding domain"/>
    <property type="match status" value="1"/>
</dbReference>
<accession>A0AAW1MMT7</accession>
<organism evidence="2 3">
    <name type="scientific">Saponaria officinalis</name>
    <name type="common">Common soapwort</name>
    <name type="synonym">Lychnis saponaria</name>
    <dbReference type="NCBI Taxonomy" id="3572"/>
    <lineage>
        <taxon>Eukaryota</taxon>
        <taxon>Viridiplantae</taxon>
        <taxon>Streptophyta</taxon>
        <taxon>Embryophyta</taxon>
        <taxon>Tracheophyta</taxon>
        <taxon>Spermatophyta</taxon>
        <taxon>Magnoliopsida</taxon>
        <taxon>eudicotyledons</taxon>
        <taxon>Gunneridae</taxon>
        <taxon>Pentapetalae</taxon>
        <taxon>Caryophyllales</taxon>
        <taxon>Caryophyllaceae</taxon>
        <taxon>Caryophylleae</taxon>
        <taxon>Saponaria</taxon>
    </lineage>
</organism>
<dbReference type="EMBL" id="JBDFQZ010000002">
    <property type="protein sequence ID" value="KAK9749675.1"/>
    <property type="molecule type" value="Genomic_DNA"/>
</dbReference>
<evidence type="ECO:0000313" key="3">
    <source>
        <dbReference type="Proteomes" id="UP001443914"/>
    </source>
</evidence>
<evidence type="ECO:0000313" key="2">
    <source>
        <dbReference type="EMBL" id="KAK9749675.1"/>
    </source>
</evidence>
<dbReference type="SUPFAM" id="SSF55856">
    <property type="entry name" value="Cytochrome b5-like heme/steroid binding domain"/>
    <property type="match status" value="1"/>
</dbReference>
<dbReference type="Proteomes" id="UP001443914">
    <property type="component" value="Unassembled WGS sequence"/>
</dbReference>
<dbReference type="InterPro" id="IPR001199">
    <property type="entry name" value="Cyt_B5-like_heme/steroid-bd"/>
</dbReference>
<name>A0AAW1MMT7_SAPOF</name>
<keyword evidence="3" id="KW-1185">Reference proteome</keyword>
<gene>
    <name evidence="2" type="ORF">RND81_02G142800</name>
</gene>
<protein>
    <recommendedName>
        <fullName evidence="1">Cytochrome b5 heme-binding domain-containing protein</fullName>
    </recommendedName>
</protein>
<dbReference type="AlphaFoldDB" id="A0AAW1MMT7"/>
<dbReference type="Pfam" id="PF00173">
    <property type="entry name" value="Cyt-b5"/>
    <property type="match status" value="1"/>
</dbReference>
<dbReference type="InterPro" id="IPR036400">
    <property type="entry name" value="Cyt_B5-like_heme/steroid_sf"/>
</dbReference>
<reference evidence="2" key="1">
    <citation type="submission" date="2024-03" db="EMBL/GenBank/DDBJ databases">
        <title>WGS assembly of Saponaria officinalis var. Norfolk2.</title>
        <authorList>
            <person name="Jenkins J."/>
            <person name="Shu S."/>
            <person name="Grimwood J."/>
            <person name="Barry K."/>
            <person name="Goodstein D."/>
            <person name="Schmutz J."/>
            <person name="Leebens-Mack J."/>
            <person name="Osbourn A."/>
        </authorList>
    </citation>
    <scope>NUCLEOTIDE SEQUENCE [LARGE SCALE GENOMIC DNA]</scope>
    <source>
        <strain evidence="2">JIC</strain>
    </source>
</reference>
<sequence length="229" mass="26311">MGFHLVPIRIPRSDLTFAAPRITRFIRVSILVATWFIFEPISRLSFATISSPLVSHCISPSLHIPLCFTRCIPASTSIHHRQFATASLPPCLTLNSDRRFAPDCSKYEADNHYTTSTLSETAIHVRDSRHLIIKEKRILLGVSSDQKYVFGRGYEEFCRFQRERRCSSLHRHCCSWSQYSQYITHYSGKDATDDFEDVRQSDNAREMLKDYYVGDIDINTIPLKQNSGG</sequence>
<feature type="domain" description="Cytochrome b5 heme-binding" evidence="1">
    <location>
        <begin position="181"/>
        <end position="216"/>
    </location>
</feature>
<comment type="caution">
    <text evidence="2">The sequence shown here is derived from an EMBL/GenBank/DDBJ whole genome shotgun (WGS) entry which is preliminary data.</text>
</comment>
<evidence type="ECO:0000259" key="1">
    <source>
        <dbReference type="Pfam" id="PF00173"/>
    </source>
</evidence>
<proteinExistence type="predicted"/>